<feature type="domain" description="Carbohydrate kinase FGGY N-terminal" evidence="10">
    <location>
        <begin position="2"/>
        <end position="252"/>
    </location>
</feature>
<evidence type="ECO:0000256" key="7">
    <source>
        <dbReference type="ARBA" id="ARBA00022840"/>
    </source>
</evidence>
<evidence type="ECO:0000256" key="6">
    <source>
        <dbReference type="ARBA" id="ARBA00022777"/>
    </source>
</evidence>
<dbReference type="GO" id="GO:0006071">
    <property type="term" value="P:glycerol metabolic process"/>
    <property type="evidence" value="ECO:0007669"/>
    <property type="project" value="TreeGrafter"/>
</dbReference>
<dbReference type="PROSITE" id="PS00445">
    <property type="entry name" value="FGGY_KINASES_2"/>
    <property type="match status" value="1"/>
</dbReference>
<name>A0A9K3GJ34_9EUKA</name>
<dbReference type="Pfam" id="PF02782">
    <property type="entry name" value="FGGY_C"/>
    <property type="match status" value="1"/>
</dbReference>
<sequence>FIVFTANSDTVAVSQIAHEQIHPEQGWTEHDPREIMLRVQQTMEDCARQLHAKGIPVSSVKAIGVTNQRETCLVWDTHNHICNAVVWHDTRTADLVESLVSDHGGQGEEAKGKDCFRHITGLPLSTYFSGAKLMWLRQNHERVGAAFDLCDKYQQGHIADAPDTMVGTIDSWIIHQLTGVHVTDVSNASRTMLMDISSCEWSPAMCEVFSVPMCTLPKIVPSSGTVAKLRSGPFMGIPISGIAGDQQSALFGHRCFEKGMAKCTFGTGAFLLSNTGTVPVFSDKGLLTTVAYQLPGEKPVYALEGSVAAAGCVVEWLVSMGIIDAPEQLGPLAGSVPDSGGLTVVPALTGMLAPHWRPDARGCFLGMSLATTKAHVCKATLEGIAMSVSDVLGAASGAVEVLTPVAGEPTTQLLAVDGGLVRCHEFVQIQSDLANVRIAVPSNPELTAIGAASLAAMGVGHKDGVHPTSPPEIVCPKDGLPGDEYRHAMHLKWMSLIDRAFDLA</sequence>
<evidence type="ECO:0000259" key="10">
    <source>
        <dbReference type="Pfam" id="PF00370"/>
    </source>
</evidence>
<dbReference type="InterPro" id="IPR018483">
    <property type="entry name" value="Carb_kinase_FGGY_CS"/>
</dbReference>
<evidence type="ECO:0000256" key="9">
    <source>
        <dbReference type="RuleBase" id="RU003733"/>
    </source>
</evidence>
<dbReference type="GO" id="GO:0006641">
    <property type="term" value="P:triglyceride metabolic process"/>
    <property type="evidence" value="ECO:0007669"/>
    <property type="project" value="TreeGrafter"/>
</dbReference>
<dbReference type="EMBL" id="BDIP01001351">
    <property type="protein sequence ID" value="GIQ84210.1"/>
    <property type="molecule type" value="Genomic_DNA"/>
</dbReference>
<dbReference type="InterPro" id="IPR018485">
    <property type="entry name" value="FGGY_C"/>
</dbReference>
<dbReference type="GO" id="GO:0004370">
    <property type="term" value="F:glycerol kinase activity"/>
    <property type="evidence" value="ECO:0007669"/>
    <property type="project" value="UniProtKB-EC"/>
</dbReference>
<dbReference type="SUPFAM" id="SSF53067">
    <property type="entry name" value="Actin-like ATPase domain"/>
    <property type="match status" value="2"/>
</dbReference>
<dbReference type="GO" id="GO:0005739">
    <property type="term" value="C:mitochondrion"/>
    <property type="evidence" value="ECO:0007669"/>
    <property type="project" value="TreeGrafter"/>
</dbReference>
<feature type="non-terminal residue" evidence="12">
    <location>
        <position position="1"/>
    </location>
</feature>
<evidence type="ECO:0000313" key="12">
    <source>
        <dbReference type="EMBL" id="GIQ84210.1"/>
    </source>
</evidence>
<dbReference type="Proteomes" id="UP000265618">
    <property type="component" value="Unassembled WGS sequence"/>
</dbReference>
<evidence type="ECO:0000256" key="5">
    <source>
        <dbReference type="ARBA" id="ARBA00022741"/>
    </source>
</evidence>
<gene>
    <name evidence="12" type="ORF">KIPB_005661</name>
</gene>
<organism evidence="12 13">
    <name type="scientific">Kipferlia bialata</name>
    <dbReference type="NCBI Taxonomy" id="797122"/>
    <lineage>
        <taxon>Eukaryota</taxon>
        <taxon>Metamonada</taxon>
        <taxon>Carpediemonas-like organisms</taxon>
        <taxon>Kipferlia</taxon>
    </lineage>
</organism>
<feature type="domain" description="Carbohydrate kinase FGGY C-terminal" evidence="11">
    <location>
        <begin position="261"/>
        <end position="458"/>
    </location>
</feature>
<dbReference type="PIRSF" id="PIRSF000538">
    <property type="entry name" value="GlpK"/>
    <property type="match status" value="1"/>
</dbReference>
<dbReference type="EC" id="2.7.1.30" evidence="3"/>
<dbReference type="GO" id="GO:0046167">
    <property type="term" value="P:glycerol-3-phosphate biosynthetic process"/>
    <property type="evidence" value="ECO:0007669"/>
    <property type="project" value="TreeGrafter"/>
</dbReference>
<evidence type="ECO:0000256" key="8">
    <source>
        <dbReference type="ARBA" id="ARBA00043149"/>
    </source>
</evidence>
<evidence type="ECO:0000259" key="11">
    <source>
        <dbReference type="Pfam" id="PF02782"/>
    </source>
</evidence>
<proteinExistence type="inferred from homology"/>
<comment type="pathway">
    <text evidence="1">Polyol metabolism; glycerol degradation via glycerol kinase pathway; sn-glycerol 3-phosphate from glycerol: step 1/1.</text>
</comment>
<dbReference type="GO" id="GO:0005524">
    <property type="term" value="F:ATP binding"/>
    <property type="evidence" value="ECO:0007669"/>
    <property type="project" value="UniProtKB-KW"/>
</dbReference>
<dbReference type="InterPro" id="IPR018484">
    <property type="entry name" value="FGGY_N"/>
</dbReference>
<dbReference type="PANTHER" id="PTHR10196">
    <property type="entry name" value="SUGAR KINASE"/>
    <property type="match status" value="1"/>
</dbReference>
<evidence type="ECO:0000256" key="2">
    <source>
        <dbReference type="ARBA" id="ARBA00009156"/>
    </source>
</evidence>
<reference evidence="12 13" key="1">
    <citation type="journal article" date="2018" name="PLoS ONE">
        <title>The draft genome of Kipferlia bialata reveals reductive genome evolution in fornicate parasites.</title>
        <authorList>
            <person name="Tanifuji G."/>
            <person name="Takabayashi S."/>
            <person name="Kume K."/>
            <person name="Takagi M."/>
            <person name="Nakayama T."/>
            <person name="Kamikawa R."/>
            <person name="Inagaki Y."/>
            <person name="Hashimoto T."/>
        </authorList>
    </citation>
    <scope>NUCLEOTIDE SEQUENCE [LARGE SCALE GENOMIC DNA]</scope>
    <source>
        <strain evidence="12">NY0173</strain>
    </source>
</reference>
<dbReference type="InterPro" id="IPR043129">
    <property type="entry name" value="ATPase_NBD"/>
</dbReference>
<dbReference type="PANTHER" id="PTHR10196:SF69">
    <property type="entry name" value="GLYCEROL KINASE"/>
    <property type="match status" value="1"/>
</dbReference>
<dbReference type="InterPro" id="IPR000577">
    <property type="entry name" value="Carb_kinase_FGGY"/>
</dbReference>
<dbReference type="AlphaFoldDB" id="A0A9K3GJ34"/>
<evidence type="ECO:0000256" key="1">
    <source>
        <dbReference type="ARBA" id="ARBA00005190"/>
    </source>
</evidence>
<keyword evidence="5" id="KW-0547">Nucleotide-binding</keyword>
<dbReference type="Gene3D" id="3.30.420.40">
    <property type="match status" value="2"/>
</dbReference>
<protein>
    <recommendedName>
        <fullName evidence="3">glycerol kinase</fullName>
        <ecNumber evidence="3">2.7.1.30</ecNumber>
    </recommendedName>
    <alternativeName>
        <fullName evidence="8">ATP:glycerol 3-phosphotransferase</fullName>
    </alternativeName>
</protein>
<evidence type="ECO:0000256" key="3">
    <source>
        <dbReference type="ARBA" id="ARBA00012099"/>
    </source>
</evidence>
<dbReference type="Pfam" id="PF00370">
    <property type="entry name" value="FGGY_N"/>
    <property type="match status" value="1"/>
</dbReference>
<evidence type="ECO:0000313" key="13">
    <source>
        <dbReference type="Proteomes" id="UP000265618"/>
    </source>
</evidence>
<keyword evidence="13" id="KW-1185">Reference proteome</keyword>
<keyword evidence="6 9" id="KW-0418">Kinase</keyword>
<evidence type="ECO:0000256" key="4">
    <source>
        <dbReference type="ARBA" id="ARBA00022679"/>
    </source>
</evidence>
<keyword evidence="4 9" id="KW-0808">Transferase</keyword>
<dbReference type="PROSITE" id="PS00933">
    <property type="entry name" value="FGGY_KINASES_1"/>
    <property type="match status" value="1"/>
</dbReference>
<keyword evidence="7" id="KW-0067">ATP-binding</keyword>
<comment type="similarity">
    <text evidence="2 9">Belongs to the FGGY kinase family.</text>
</comment>
<comment type="caution">
    <text evidence="12">The sequence shown here is derived from an EMBL/GenBank/DDBJ whole genome shotgun (WGS) entry which is preliminary data.</text>
</comment>
<dbReference type="OrthoDB" id="5422795at2759"/>
<accession>A0A9K3GJ34</accession>